<dbReference type="InterPro" id="IPR001900">
    <property type="entry name" value="RNase_II/R"/>
</dbReference>
<evidence type="ECO:0000259" key="1">
    <source>
        <dbReference type="SMART" id="SM00955"/>
    </source>
</evidence>
<dbReference type="EMBL" id="KZ858961">
    <property type="protein sequence ID" value="RDW27569.1"/>
    <property type="molecule type" value="Genomic_DNA"/>
</dbReference>
<feature type="domain" description="RNB" evidence="1">
    <location>
        <begin position="416"/>
        <end position="712"/>
    </location>
</feature>
<gene>
    <name evidence="2" type="ORF">B0I71DRAFT_128994</name>
</gene>
<dbReference type="Pfam" id="PF00773">
    <property type="entry name" value="RNB"/>
    <property type="match status" value="1"/>
</dbReference>
<accession>A0A371CBA8</accession>
<proteinExistence type="predicted"/>
<name>A0A371CBA8_YARLL</name>
<dbReference type="AlphaFoldDB" id="A0A371CBA8"/>
<sequence length="891" mass="101156">MKRLWGTLPRVKKVRHQRAIGMLSTKKSHARQIHQHTFYPVATDQAFSQLDPQKKKRADLGTSVPLYLPPEACGLRQLAAGDFVEAIVAGIPYWGVVTTRQPFTLEMLDSDGINREVPVDCVTFGLYGFTELTGKKERLALLSNYLNSVSYYHSVAMRKLSTIHSLFAKQAIPWSVGLDEITETLLKISPAINAYSWSAAALASHIAVVNQPRYFRCDYAQTADYDSWSPLNYVALPIDIVSKLELVVHPDNAARSIKEFTAIALRYMESTEHVQHRHLPLRALFTAKQSYDTWDAVVVFLRHYVEYPHRNLMWVVPEILGSWYRDRYEGHGDPYDPYVVREFLERINETTPSGPGSVFLAGPNDIAFTKHRLPADTTVAAEELELTDGNSTFFDYCSQKFTEWEPYTSVSAAQFLHKWRDPAYLLDRHIGFGIYVENGVPEFLHLHVPDVTQTVPVKSSVLSVVGQRSYSLDTVEGRLDMLPGAVADELALTGEGRRRVMTVTVRLQDGKLPESITPDLLFVSFGTVEFEELTESNNSSRALTELLQEHYDYRLSHGALPGFAKSNKNVSLSYQVGEVSELPKSIFLSSVEYQKDDQIAPRNEKVSILHATEDLDVLSEARILMNRLGAIYASENKLAVMYRQQQDPLHAEKSDHPLNRKIQSLYFEKEHFSDTPGPHESLGLDSVIQIASPIDSLEDIVNQHQLYCKYANLCASRRHGEDVVNLATLRGTPKVDWLAPAGKEEYTPLSDRWHDIQDDVCDVLEEETPRMILELPQPLSAGQLRSVYLQYLRPRQRLTDRAAQLVERYWKILWIETQNNFAYKCVVTRPALTYKRDPITKLSTRARAYCIDLDMEVEVEVGDLQLERGDRLVSMGVVRANKYTGELVLCV</sequence>
<reference evidence="2 3" key="1">
    <citation type="submission" date="2018-07" db="EMBL/GenBank/DDBJ databases">
        <title>Draft Genome Assemblies for Five Robust Yarrowia lipolytica Strains Exhibiting High Lipid Production and Pentose Sugar Utilization and Sugar Alcohol Secretion from Undetoxified Lignocellulosic Biomass Hydrolysates.</title>
        <authorList>
            <consortium name="DOE Joint Genome Institute"/>
            <person name="Walker C."/>
            <person name="Ryu S."/>
            <person name="Na H."/>
            <person name="Zane M."/>
            <person name="LaButti K."/>
            <person name="Lipzen A."/>
            <person name="Haridas S."/>
            <person name="Barry K."/>
            <person name="Grigoriev I.V."/>
            <person name="Quarterman J."/>
            <person name="Slininger P."/>
            <person name="Dien B."/>
            <person name="Trinh C.T."/>
        </authorList>
    </citation>
    <scope>NUCLEOTIDE SEQUENCE [LARGE SCALE GENOMIC DNA]</scope>
    <source>
        <strain evidence="2 3">YB392</strain>
    </source>
</reference>
<dbReference type="GO" id="GO:0004540">
    <property type="term" value="F:RNA nuclease activity"/>
    <property type="evidence" value="ECO:0007669"/>
    <property type="project" value="InterPro"/>
</dbReference>
<dbReference type="SMART" id="SM00955">
    <property type="entry name" value="RNB"/>
    <property type="match status" value="1"/>
</dbReference>
<evidence type="ECO:0000313" key="2">
    <source>
        <dbReference type="EMBL" id="RDW27569.1"/>
    </source>
</evidence>
<dbReference type="GO" id="GO:0003723">
    <property type="term" value="F:RNA binding"/>
    <property type="evidence" value="ECO:0007669"/>
    <property type="project" value="InterPro"/>
</dbReference>
<dbReference type="SUPFAM" id="SSF50249">
    <property type="entry name" value="Nucleic acid-binding proteins"/>
    <property type="match status" value="1"/>
</dbReference>
<dbReference type="VEuPathDB" id="FungiDB:YALI0_E27390g"/>
<dbReference type="Proteomes" id="UP000256601">
    <property type="component" value="Unassembled WGS sequence"/>
</dbReference>
<dbReference type="InterPro" id="IPR012340">
    <property type="entry name" value="NA-bd_OB-fold"/>
</dbReference>
<protein>
    <submittedName>
        <fullName evidence="2">RNB domain-domain-containing protein</fullName>
    </submittedName>
</protein>
<evidence type="ECO:0000313" key="3">
    <source>
        <dbReference type="Proteomes" id="UP000256601"/>
    </source>
</evidence>
<dbReference type="VEuPathDB" id="FungiDB:YALI1_E32361g"/>
<organism evidence="2 3">
    <name type="scientific">Yarrowia lipolytica</name>
    <name type="common">Candida lipolytica</name>
    <dbReference type="NCBI Taxonomy" id="4952"/>
    <lineage>
        <taxon>Eukaryota</taxon>
        <taxon>Fungi</taxon>
        <taxon>Dikarya</taxon>
        <taxon>Ascomycota</taxon>
        <taxon>Saccharomycotina</taxon>
        <taxon>Dipodascomycetes</taxon>
        <taxon>Dipodascales</taxon>
        <taxon>Dipodascales incertae sedis</taxon>
        <taxon>Yarrowia</taxon>
    </lineage>
</organism>